<feature type="transmembrane region" description="Helical" evidence="11">
    <location>
        <begin position="725"/>
        <end position="746"/>
    </location>
</feature>
<evidence type="ECO:0000259" key="13">
    <source>
        <dbReference type="PROSITE" id="PS50929"/>
    </source>
</evidence>
<dbReference type="PROSITE" id="PS50929">
    <property type="entry name" value="ABC_TM1F"/>
    <property type="match status" value="2"/>
</dbReference>
<keyword evidence="5" id="KW-0677">Repeat</keyword>
<reference evidence="14 16" key="1">
    <citation type="journal article" date="2017" name="Nature">
        <title>The sunflower genome provides insights into oil metabolism, flowering and Asterid evolution.</title>
        <authorList>
            <person name="Badouin H."/>
            <person name="Gouzy J."/>
            <person name="Grassa C.J."/>
            <person name="Murat F."/>
            <person name="Staton S.E."/>
            <person name="Cottret L."/>
            <person name="Lelandais-Briere C."/>
            <person name="Owens G.L."/>
            <person name="Carrere S."/>
            <person name="Mayjonade B."/>
            <person name="Legrand L."/>
            <person name="Gill N."/>
            <person name="Kane N.C."/>
            <person name="Bowers J.E."/>
            <person name="Hubner S."/>
            <person name="Bellec A."/>
            <person name="Berard A."/>
            <person name="Berges H."/>
            <person name="Blanchet N."/>
            <person name="Boniface M.C."/>
            <person name="Brunel D."/>
            <person name="Catrice O."/>
            <person name="Chaidir N."/>
            <person name="Claudel C."/>
            <person name="Donnadieu C."/>
            <person name="Faraut T."/>
            <person name="Fievet G."/>
            <person name="Helmstetter N."/>
            <person name="King M."/>
            <person name="Knapp S.J."/>
            <person name="Lai Z."/>
            <person name="Le Paslier M.C."/>
            <person name="Lippi Y."/>
            <person name="Lorenzon L."/>
            <person name="Mandel J.R."/>
            <person name="Marage G."/>
            <person name="Marchand G."/>
            <person name="Marquand E."/>
            <person name="Bret-Mestries E."/>
            <person name="Morien E."/>
            <person name="Nambeesan S."/>
            <person name="Nguyen T."/>
            <person name="Pegot-Espagnet P."/>
            <person name="Pouilly N."/>
            <person name="Raftis F."/>
            <person name="Sallet E."/>
            <person name="Schiex T."/>
            <person name="Thomas J."/>
            <person name="Vandecasteele C."/>
            <person name="Vares D."/>
            <person name="Vear F."/>
            <person name="Vautrin S."/>
            <person name="Crespi M."/>
            <person name="Mangin B."/>
            <person name="Burke J.M."/>
            <person name="Salse J."/>
            <person name="Munos S."/>
            <person name="Vincourt P."/>
            <person name="Rieseberg L.H."/>
            <person name="Langlade N.B."/>
        </authorList>
    </citation>
    <scope>NUCLEOTIDE SEQUENCE [LARGE SCALE GENOMIC DNA]</scope>
    <source>
        <strain evidence="16">cv. SF193</strain>
        <tissue evidence="14">Leaves</tissue>
    </source>
</reference>
<feature type="transmembrane region" description="Helical" evidence="11">
    <location>
        <begin position="314"/>
        <end position="337"/>
    </location>
</feature>
<dbReference type="GO" id="GO:0042626">
    <property type="term" value="F:ATPase-coupled transmembrane transporter activity"/>
    <property type="evidence" value="ECO:0000318"/>
    <property type="project" value="GO_Central"/>
</dbReference>
<dbReference type="GO" id="GO:0005886">
    <property type="term" value="C:plasma membrane"/>
    <property type="evidence" value="ECO:0007669"/>
    <property type="project" value="UniProtKB-SubCell"/>
</dbReference>
<evidence type="ECO:0000256" key="11">
    <source>
        <dbReference type="SAM" id="Phobius"/>
    </source>
</evidence>
<dbReference type="EMBL" id="CM007894">
    <property type="protein sequence ID" value="OTG24666.1"/>
    <property type="molecule type" value="Genomic_DNA"/>
</dbReference>
<keyword evidence="16" id="KW-1185">Reference proteome</keyword>
<feature type="transmembrane region" description="Helical" evidence="11">
    <location>
        <begin position="357"/>
        <end position="383"/>
    </location>
</feature>
<evidence type="ECO:0000256" key="5">
    <source>
        <dbReference type="ARBA" id="ARBA00022737"/>
    </source>
</evidence>
<dbReference type="GO" id="GO:0016020">
    <property type="term" value="C:membrane"/>
    <property type="evidence" value="ECO:0000318"/>
    <property type="project" value="GO_Central"/>
</dbReference>
<dbReference type="PROSITE" id="PS50893">
    <property type="entry name" value="ABC_TRANSPORTER_2"/>
    <property type="match status" value="2"/>
</dbReference>
<dbReference type="CDD" id="cd18578">
    <property type="entry name" value="ABC_6TM_Pgp_ABCB1_D2_like"/>
    <property type="match status" value="1"/>
</dbReference>
<dbReference type="Pfam" id="PF00005">
    <property type="entry name" value="ABC_tran"/>
    <property type="match status" value="2"/>
</dbReference>
<dbReference type="InterPro" id="IPR011527">
    <property type="entry name" value="ABC1_TM_dom"/>
</dbReference>
<feature type="domain" description="ABC transmembrane type-1" evidence="13">
    <location>
        <begin position="91"/>
        <end position="378"/>
    </location>
</feature>
<evidence type="ECO:0000256" key="10">
    <source>
        <dbReference type="ARBA" id="ARBA00023180"/>
    </source>
</evidence>
<protein>
    <submittedName>
        <fullName evidence="14">ABC-type xenobiotic transporter</fullName>
    </submittedName>
    <submittedName>
        <fullName evidence="15">Putative NHPM bacteriocin system ABC transporter, peptidase/ATP-binding protein</fullName>
    </submittedName>
</protein>
<dbReference type="InterPro" id="IPR036640">
    <property type="entry name" value="ABC1_TM_sf"/>
</dbReference>
<sequence length="1296" mass="141073">MSDIVFPSETIFKEGVLCTREINWLNLQWRLDQELMTFAVSSEDMKPEKEISSAIPVPGTTDKKNEAVSSNTVPYYKLFSFADSTDRVLMVVGAITAIGSGIAMPLQTLIFGELIDTFGGNQDNDVIVHRISKVSLKYVYLALGTGAAAFFHVVCWMVSGERQAARIRSLYLKTILRQEVGYFDKESKSGDIVERMSGDTVIIQDAMGEKVGKFIQLTSTFFGGFAIAFSQGWLLSLVLLSAIPPLVISAAFMTFLMAKVMSRGQAAYSAGAAVVEQTISSIRTVASFTGEKQAIANYDKSLAKAYKAGVQEGLVSGLGGGIFMFCVFSCYSLTIWFGGKLIIEKGYTGGQVINVMLAVMLSSFSLGQASPCLSAFASGRVAAFKLFKVIDRKSEIDPYDTRGQKPDDIRGDIELREITFSYPARPNEKIFNGFNLVIPSGTTMALVGESGSGKSTVISLIERFYDPQTGEVFVDDINIQDYQLKWLRGKIGLVSQEPVLFNSTIRDNIAYGKDGATLDEIKSAVELANAAKFIEKFPQGLDTMVGDHGSHMSGGQKQRIAIARAILKNPRILLLDEATSALDAESERVVQEALDRIMLNRTTIIVAHRLTTIKNSDAIAVIHHGKIVEKGSHYELLHDPEGAYCQLIRLQELNENSERQQGGNQDMEITEGVSILSQDSSPSFIINRSSHHINGDELKQEDSCTASNVSLVRLASLNKPEIPEILLGSVAAVVNGAILPIYGYLLSTVIKTFFEPAHELRKDSKFWALMVFVLGLASLLATPFRTYFFGVAGCKLIRRIRLKCFEKVVQMEISWFDKTQNSSGIIGAKLSTDAASVRGLVGDNLSLLVQNSATALAGLIIAFMGNWQLAFIVLILIPLIGLNGYLHLRFVNGFSADTKRVYVEASEVASDAVGSIRTVASFCAEDKVMNIYEKKCEGPRKAGIKQGLVSGVAFGSSMFLLFVVYATSFYVGARFVAAGKTSFPKVFQVFLGLSLAAISVSQSGSFIPDSGKAKSAVASVFGILDQKSKIDYTNESGTILENIRGDIKFSHVNFRYPSRPDIQIFRDLCLDIPSGQTVALVGESGSGKSTVVSLLQRFYDVDSGQIMVDGVDIRKLKVKWLRQQMGVVSQEPVLFNDTIRANITYGKEGNATEAQVLEASELANAHKFISALHQGYDTSVGEKGIQLSGGQKQRVAIARAIVKAPKILLLDEATSALDAESEKVVQDALDRVMVHRTTLVVAHRLSTIQGADVIAVVKNGVIVEKGKHETLVHIKDGIYASLVALHASTNNNNLQT</sequence>
<dbReference type="GO" id="GO:0010329">
    <property type="term" value="F:auxin efflux transmembrane transporter activity"/>
    <property type="evidence" value="ECO:0007669"/>
    <property type="project" value="UniProtKB-ARBA"/>
</dbReference>
<feature type="transmembrane region" description="Helical" evidence="11">
    <location>
        <begin position="869"/>
        <end position="886"/>
    </location>
</feature>
<accession>A0A251UP75</accession>
<evidence type="ECO:0000256" key="3">
    <source>
        <dbReference type="ARBA" id="ARBA00022448"/>
    </source>
</evidence>
<evidence type="ECO:0000313" key="16">
    <source>
        <dbReference type="Proteomes" id="UP000215914"/>
    </source>
</evidence>
<dbReference type="Gene3D" id="1.20.1560.10">
    <property type="entry name" value="ABC transporter type 1, transmembrane domain"/>
    <property type="match status" value="1"/>
</dbReference>
<dbReference type="InParanoid" id="A0A251UP75"/>
<feature type="transmembrane region" description="Helical" evidence="11">
    <location>
        <begin position="947"/>
        <end position="966"/>
    </location>
</feature>
<organism evidence="15 16">
    <name type="scientific">Helianthus annuus</name>
    <name type="common">Common sunflower</name>
    <dbReference type="NCBI Taxonomy" id="4232"/>
    <lineage>
        <taxon>Eukaryota</taxon>
        <taxon>Viridiplantae</taxon>
        <taxon>Streptophyta</taxon>
        <taxon>Embryophyta</taxon>
        <taxon>Tracheophyta</taxon>
        <taxon>Spermatophyta</taxon>
        <taxon>Magnoliopsida</taxon>
        <taxon>eudicotyledons</taxon>
        <taxon>Gunneridae</taxon>
        <taxon>Pentapetalae</taxon>
        <taxon>asterids</taxon>
        <taxon>campanulids</taxon>
        <taxon>Asterales</taxon>
        <taxon>Asteraceae</taxon>
        <taxon>Asteroideae</taxon>
        <taxon>Heliantheae alliance</taxon>
        <taxon>Heliantheae</taxon>
        <taxon>Helianthus</taxon>
    </lineage>
</organism>
<dbReference type="FunFam" id="1.20.1560.10:FF:000044">
    <property type="entry name" value="ABC transporter B family member 9"/>
    <property type="match status" value="1"/>
</dbReference>
<keyword evidence="3" id="KW-0813">Transport</keyword>
<dbReference type="GO" id="GO:0140359">
    <property type="term" value="F:ABC-type transporter activity"/>
    <property type="evidence" value="ECO:0007669"/>
    <property type="project" value="InterPro"/>
</dbReference>
<evidence type="ECO:0000256" key="1">
    <source>
        <dbReference type="ARBA" id="ARBA00004651"/>
    </source>
</evidence>
<dbReference type="InterPro" id="IPR017871">
    <property type="entry name" value="ABC_transporter-like_CS"/>
</dbReference>
<feature type="transmembrane region" description="Helical" evidence="11">
    <location>
        <begin position="138"/>
        <end position="158"/>
    </location>
</feature>
<keyword evidence="8 11" id="KW-1133">Transmembrane helix</keyword>
<dbReference type="PANTHER" id="PTHR43394">
    <property type="entry name" value="ATP-DEPENDENT PERMEASE MDL1, MITOCHONDRIAL"/>
    <property type="match status" value="1"/>
</dbReference>
<evidence type="ECO:0000256" key="4">
    <source>
        <dbReference type="ARBA" id="ARBA00022692"/>
    </source>
</evidence>
<dbReference type="GO" id="GO:0010328">
    <property type="term" value="F:auxin influx transmembrane transporter activity"/>
    <property type="evidence" value="ECO:0007669"/>
    <property type="project" value="UniProtKB-ARBA"/>
</dbReference>
<dbReference type="PANTHER" id="PTHR43394:SF16">
    <property type="entry name" value="ABC TRANSPORTER B FAMILY MEMBER 4-LIKE ISOFORM X1"/>
    <property type="match status" value="1"/>
</dbReference>
<feature type="domain" description="ABC transporter" evidence="12">
    <location>
        <begin position="413"/>
        <end position="649"/>
    </location>
</feature>
<dbReference type="SUPFAM" id="SSF90123">
    <property type="entry name" value="ABC transporter transmembrane region"/>
    <property type="match status" value="2"/>
</dbReference>
<evidence type="ECO:0000313" key="15">
    <source>
        <dbReference type="EMBL" id="OTG24666.1"/>
    </source>
</evidence>
<dbReference type="Gene3D" id="3.40.50.300">
    <property type="entry name" value="P-loop containing nucleotide triphosphate hydrolases"/>
    <property type="match status" value="2"/>
</dbReference>
<feature type="transmembrane region" description="Helical" evidence="11">
    <location>
        <begin position="88"/>
        <end position="111"/>
    </location>
</feature>
<comment type="similarity">
    <text evidence="2">Belongs to the ABC transporter superfamily. ABCB family. Multidrug resistance exporter (TC 3.A.1.201) subfamily.</text>
</comment>
<dbReference type="CDD" id="cd03249">
    <property type="entry name" value="ABC_MTABC3_MDL1_MDL2"/>
    <property type="match status" value="2"/>
</dbReference>
<dbReference type="CDD" id="cd18577">
    <property type="entry name" value="ABC_6TM_Pgp_ABCB1_D1_like"/>
    <property type="match status" value="1"/>
</dbReference>
<dbReference type="SUPFAM" id="SSF52540">
    <property type="entry name" value="P-loop containing nucleoside triphosphate hydrolases"/>
    <property type="match status" value="2"/>
</dbReference>
<evidence type="ECO:0000256" key="8">
    <source>
        <dbReference type="ARBA" id="ARBA00022989"/>
    </source>
</evidence>
<feature type="domain" description="ABC transmembrane type-1" evidence="13">
    <location>
        <begin position="726"/>
        <end position="1012"/>
    </location>
</feature>
<keyword evidence="7 15" id="KW-0067">ATP-binding</keyword>
<evidence type="ECO:0000256" key="9">
    <source>
        <dbReference type="ARBA" id="ARBA00023136"/>
    </source>
</evidence>
<feature type="transmembrane region" description="Helical" evidence="11">
    <location>
        <begin position="214"/>
        <end position="233"/>
    </location>
</feature>
<dbReference type="PROSITE" id="PS00211">
    <property type="entry name" value="ABC_TRANSPORTER_1"/>
    <property type="match status" value="2"/>
</dbReference>
<name>A0A251UP75_HELAN</name>
<evidence type="ECO:0000259" key="12">
    <source>
        <dbReference type="PROSITE" id="PS50893"/>
    </source>
</evidence>
<dbReference type="EMBL" id="MNCJ02000320">
    <property type="protein sequence ID" value="KAF5804964.1"/>
    <property type="molecule type" value="Genomic_DNA"/>
</dbReference>
<keyword evidence="6" id="KW-0547">Nucleotide-binding</keyword>
<gene>
    <name evidence="15" type="ORF">HannXRQ_Chr05g0139231</name>
    <name evidence="14" type="ORF">HanXRQr2_Chr05g0203321</name>
</gene>
<dbReference type="FunFam" id="3.40.50.300:FF:000066">
    <property type="entry name" value="ABC transporter B family member 1"/>
    <property type="match status" value="2"/>
</dbReference>
<comment type="subcellular location">
    <subcellularLocation>
        <location evidence="1">Cell membrane</location>
        <topology evidence="1">Multi-pass membrane protein</topology>
    </subcellularLocation>
</comment>
<evidence type="ECO:0000313" key="14">
    <source>
        <dbReference type="EMBL" id="KAF5804964.1"/>
    </source>
</evidence>
<evidence type="ECO:0000256" key="6">
    <source>
        <dbReference type="ARBA" id="ARBA00022741"/>
    </source>
</evidence>
<dbReference type="GO" id="GO:0005524">
    <property type="term" value="F:ATP binding"/>
    <property type="evidence" value="ECO:0007669"/>
    <property type="project" value="UniProtKB-KW"/>
</dbReference>
<keyword evidence="10" id="KW-0325">Glycoprotein</keyword>
<feature type="domain" description="ABC transporter" evidence="12">
    <location>
        <begin position="1047"/>
        <end position="1284"/>
    </location>
</feature>
<feature type="transmembrane region" description="Helical" evidence="11">
    <location>
        <begin position="239"/>
        <end position="258"/>
    </location>
</feature>
<dbReference type="InterPro" id="IPR027417">
    <property type="entry name" value="P-loop_NTPase"/>
</dbReference>
<evidence type="ECO:0000256" key="2">
    <source>
        <dbReference type="ARBA" id="ARBA00007577"/>
    </source>
</evidence>
<dbReference type="GO" id="GO:0055085">
    <property type="term" value="P:transmembrane transport"/>
    <property type="evidence" value="ECO:0000318"/>
    <property type="project" value="GO_Central"/>
</dbReference>
<dbReference type="FunFam" id="1.20.1560.10:FF:000009">
    <property type="entry name" value="ABC transporter B family member 1"/>
    <property type="match status" value="1"/>
</dbReference>
<evidence type="ECO:0000256" key="7">
    <source>
        <dbReference type="ARBA" id="ARBA00022840"/>
    </source>
</evidence>
<dbReference type="InterPro" id="IPR003593">
    <property type="entry name" value="AAA+_ATPase"/>
</dbReference>
<keyword evidence="4 11" id="KW-0812">Transmembrane</keyword>
<dbReference type="Proteomes" id="UP000215914">
    <property type="component" value="Chromosome 5"/>
</dbReference>
<reference evidence="14" key="3">
    <citation type="submission" date="2020-06" db="EMBL/GenBank/DDBJ databases">
        <title>Helianthus annuus Genome sequencing and assembly Release 2.</title>
        <authorList>
            <person name="Gouzy J."/>
            <person name="Langlade N."/>
            <person name="Munos S."/>
        </authorList>
    </citation>
    <scope>NUCLEOTIDE SEQUENCE</scope>
    <source>
        <tissue evidence="14">Leaves</tissue>
    </source>
</reference>
<feature type="transmembrane region" description="Helical" evidence="11">
    <location>
        <begin position="845"/>
        <end position="863"/>
    </location>
</feature>
<proteinExistence type="inferred from homology"/>
<keyword evidence="9 11" id="KW-0472">Membrane</keyword>
<feature type="transmembrane region" description="Helical" evidence="11">
    <location>
        <begin position="766"/>
        <end position="793"/>
    </location>
</feature>
<reference evidence="15" key="2">
    <citation type="submission" date="2017-02" db="EMBL/GenBank/DDBJ databases">
        <title>Sunflower complete genome.</title>
        <authorList>
            <person name="Langlade N."/>
            <person name="Munos S."/>
        </authorList>
    </citation>
    <scope>NUCLEOTIDE SEQUENCE [LARGE SCALE GENOMIC DNA]</scope>
    <source>
        <tissue evidence="15">Leaves</tissue>
    </source>
</reference>
<dbReference type="Gramene" id="mRNA:HanXRQr2_Chr05g0203321">
    <property type="protein sequence ID" value="mRNA:HanXRQr2_Chr05g0203321"/>
    <property type="gene ID" value="HanXRQr2_Chr05g0203321"/>
</dbReference>
<dbReference type="Pfam" id="PF00664">
    <property type="entry name" value="ABC_membrane"/>
    <property type="match status" value="2"/>
</dbReference>
<dbReference type="OMA" id="QMEISWF"/>
<dbReference type="InterPro" id="IPR039421">
    <property type="entry name" value="Type_1_exporter"/>
</dbReference>
<dbReference type="GO" id="GO:0016887">
    <property type="term" value="F:ATP hydrolysis activity"/>
    <property type="evidence" value="ECO:0007669"/>
    <property type="project" value="InterPro"/>
</dbReference>
<dbReference type="InterPro" id="IPR003439">
    <property type="entry name" value="ABC_transporter-like_ATP-bd"/>
</dbReference>
<dbReference type="SMART" id="SM00382">
    <property type="entry name" value="AAA"/>
    <property type="match status" value="2"/>
</dbReference>